<evidence type="ECO:0000256" key="5">
    <source>
        <dbReference type="ARBA" id="ARBA00022927"/>
    </source>
</evidence>
<feature type="domain" description="SNARE-complex protein Syntaxin-18 N-terminal" evidence="9">
    <location>
        <begin position="5"/>
        <end position="86"/>
    </location>
</feature>
<keyword evidence="5" id="KW-0653">Protein transport</keyword>
<dbReference type="GO" id="GO:0005783">
    <property type="term" value="C:endoplasmic reticulum"/>
    <property type="evidence" value="ECO:0007669"/>
    <property type="project" value="TreeGrafter"/>
</dbReference>
<keyword evidence="8" id="KW-0472">Membrane</keyword>
<evidence type="ECO:0000256" key="1">
    <source>
        <dbReference type="ARBA" id="ARBA00004211"/>
    </source>
</evidence>
<keyword evidence="4" id="KW-0812">Transmembrane</keyword>
<gene>
    <name evidence="10" type="ORF">SAY87_007889</name>
</gene>
<dbReference type="PANTHER" id="PTHR15959:SF0">
    <property type="entry name" value="SYNTAXIN-18"/>
    <property type="match status" value="1"/>
</dbReference>
<protein>
    <recommendedName>
        <fullName evidence="9">SNARE-complex protein Syntaxin-18 N-terminal domain-containing protein</fullName>
    </recommendedName>
</protein>
<dbReference type="Pfam" id="PF10496">
    <property type="entry name" value="Syntaxin-18_N"/>
    <property type="match status" value="1"/>
</dbReference>
<proteinExistence type="inferred from homology"/>
<dbReference type="GO" id="GO:0006890">
    <property type="term" value="P:retrograde vesicle-mediated transport, Golgi to endoplasmic reticulum"/>
    <property type="evidence" value="ECO:0007669"/>
    <property type="project" value="TreeGrafter"/>
</dbReference>
<dbReference type="Gene3D" id="1.20.5.110">
    <property type="match status" value="1"/>
</dbReference>
<keyword evidence="7" id="KW-0175">Coiled coil</keyword>
<keyword evidence="3" id="KW-0813">Transport</keyword>
<comment type="caution">
    <text evidence="10">The sequence shown here is derived from an EMBL/GenBank/DDBJ whole genome shotgun (WGS) entry which is preliminary data.</text>
</comment>
<sequence length="444" mass="50559">MAKYRDRTEDFKDVVRHTAVNLGYNESKLAAIMASFIIHKPRERSAFTKAALTTLESIGALEQFMRKHRKDYVDPLRTTEQERDNIEHEVTAFIKSCKEQIDILQRSISEEDTNSKGWLGVKVDVSNADTIAHKQGVVLILSEKLHSVTAQFDQLRAIRFQDAMSKVVPRRKLNRETTSTPVNKNSITHNIELKEPEELKEEHLRLQQQHLDDETRALQIELTSLLDAVQETETKMVEMSTLNHLMSTHVLQQAQQIEHLYEQAVEATNNVDLGNKELSKAIERNSSSRTFLLLFLFVMTFSILFLDCGGSSSPSCDCGEGMTEGRSQFILNLELSLLCGAAELEFSCISATHKFHGHLSARLSHVFAREDPHFCSIMKVVNISFTFDSLRIYWRRSGATRSTILLPKFIDVKEGKGTLMNVEEIDALLTCGRFLPPYTKEIWP</sequence>
<evidence type="ECO:0000256" key="6">
    <source>
        <dbReference type="ARBA" id="ARBA00022989"/>
    </source>
</evidence>
<keyword evidence="11" id="KW-1185">Reference proteome</keyword>
<evidence type="ECO:0000256" key="4">
    <source>
        <dbReference type="ARBA" id="ARBA00022692"/>
    </source>
</evidence>
<dbReference type="GO" id="GO:0015031">
    <property type="term" value="P:protein transport"/>
    <property type="evidence" value="ECO:0007669"/>
    <property type="project" value="UniProtKB-KW"/>
</dbReference>
<keyword evidence="6" id="KW-1133">Transmembrane helix</keyword>
<reference evidence="10 11" key="1">
    <citation type="journal article" date="2023" name="Hortic Res">
        <title>Pangenome of water caltrop reveals structural variations and asymmetric subgenome divergence after allopolyploidization.</title>
        <authorList>
            <person name="Zhang X."/>
            <person name="Chen Y."/>
            <person name="Wang L."/>
            <person name="Yuan Y."/>
            <person name="Fang M."/>
            <person name="Shi L."/>
            <person name="Lu R."/>
            <person name="Comes H.P."/>
            <person name="Ma Y."/>
            <person name="Chen Y."/>
            <person name="Huang G."/>
            <person name="Zhou Y."/>
            <person name="Zheng Z."/>
            <person name="Qiu Y."/>
        </authorList>
    </citation>
    <scope>NUCLEOTIDE SEQUENCE [LARGE SCALE GENOMIC DNA]</scope>
    <source>
        <tissue evidence="10">Roots</tissue>
    </source>
</reference>
<name>A0AAN7QFG3_9MYRT</name>
<dbReference type="InterPro" id="IPR019529">
    <property type="entry name" value="Syntaxin-18_N"/>
</dbReference>
<organism evidence="10 11">
    <name type="scientific">Trapa incisa</name>
    <dbReference type="NCBI Taxonomy" id="236973"/>
    <lineage>
        <taxon>Eukaryota</taxon>
        <taxon>Viridiplantae</taxon>
        <taxon>Streptophyta</taxon>
        <taxon>Embryophyta</taxon>
        <taxon>Tracheophyta</taxon>
        <taxon>Spermatophyta</taxon>
        <taxon>Magnoliopsida</taxon>
        <taxon>eudicotyledons</taxon>
        <taxon>Gunneridae</taxon>
        <taxon>Pentapetalae</taxon>
        <taxon>rosids</taxon>
        <taxon>malvids</taxon>
        <taxon>Myrtales</taxon>
        <taxon>Lythraceae</taxon>
        <taxon>Trapa</taxon>
    </lineage>
</organism>
<dbReference type="Proteomes" id="UP001345219">
    <property type="component" value="Chromosome 7"/>
</dbReference>
<comment type="similarity">
    <text evidence="2">Belongs to the syntaxin family.</text>
</comment>
<dbReference type="FunFam" id="1.20.5.110:FF:000039">
    <property type="entry name" value="Syntaxin-81 like"/>
    <property type="match status" value="1"/>
</dbReference>
<evidence type="ECO:0000313" key="11">
    <source>
        <dbReference type="Proteomes" id="UP001345219"/>
    </source>
</evidence>
<evidence type="ECO:0000256" key="8">
    <source>
        <dbReference type="ARBA" id="ARBA00023136"/>
    </source>
</evidence>
<comment type="subcellular location">
    <subcellularLocation>
        <location evidence="1">Membrane</location>
        <topology evidence="1">Single-pass type IV membrane protein</topology>
    </subcellularLocation>
</comment>
<dbReference type="PANTHER" id="PTHR15959">
    <property type="entry name" value="SYNTAXIN-18"/>
    <property type="match status" value="1"/>
</dbReference>
<evidence type="ECO:0000313" key="10">
    <source>
        <dbReference type="EMBL" id="KAK4766247.1"/>
    </source>
</evidence>
<evidence type="ECO:0000256" key="3">
    <source>
        <dbReference type="ARBA" id="ARBA00022448"/>
    </source>
</evidence>
<evidence type="ECO:0000259" key="9">
    <source>
        <dbReference type="Pfam" id="PF10496"/>
    </source>
</evidence>
<evidence type="ECO:0000256" key="2">
    <source>
        <dbReference type="ARBA" id="ARBA00009063"/>
    </source>
</evidence>
<dbReference type="InterPro" id="IPR010989">
    <property type="entry name" value="SNARE"/>
</dbReference>
<dbReference type="EMBL" id="JAXIOK010000007">
    <property type="protein sequence ID" value="KAK4766247.1"/>
    <property type="molecule type" value="Genomic_DNA"/>
</dbReference>
<dbReference type="GO" id="GO:0031201">
    <property type="term" value="C:SNARE complex"/>
    <property type="evidence" value="ECO:0007669"/>
    <property type="project" value="TreeGrafter"/>
</dbReference>
<accession>A0AAN7QFG3</accession>
<evidence type="ECO:0000256" key="7">
    <source>
        <dbReference type="ARBA" id="ARBA00023054"/>
    </source>
</evidence>
<dbReference type="SUPFAM" id="SSF47661">
    <property type="entry name" value="t-snare proteins"/>
    <property type="match status" value="1"/>
</dbReference>
<dbReference type="AlphaFoldDB" id="A0AAN7QFG3"/>